<evidence type="ECO:0000313" key="13">
    <source>
        <dbReference type="Proteomes" id="UP000799767"/>
    </source>
</evidence>
<dbReference type="GO" id="GO:0000272">
    <property type="term" value="P:polysaccharide catabolic process"/>
    <property type="evidence" value="ECO:0007669"/>
    <property type="project" value="UniProtKB-KW"/>
</dbReference>
<evidence type="ECO:0000256" key="9">
    <source>
        <dbReference type="SAM" id="MobiDB-lite"/>
    </source>
</evidence>
<dbReference type="Gene3D" id="2.70.98.30">
    <property type="entry name" value="Golgi alpha-mannosidase II, domain 4"/>
    <property type="match status" value="1"/>
</dbReference>
<accession>A0A6A6PGX7</accession>
<keyword evidence="7" id="KW-0961">Cell wall biogenesis/degradation</keyword>
<comment type="similarity">
    <text evidence="2">Belongs to the glycosyl hydrolase 81 family.</text>
</comment>
<reference evidence="12" key="1">
    <citation type="journal article" date="2020" name="Stud. Mycol.">
        <title>101 Dothideomycetes genomes: a test case for predicting lifestyles and emergence of pathogens.</title>
        <authorList>
            <person name="Haridas S."/>
            <person name="Albert R."/>
            <person name="Binder M."/>
            <person name="Bloem J."/>
            <person name="Labutti K."/>
            <person name="Salamov A."/>
            <person name="Andreopoulos B."/>
            <person name="Baker S."/>
            <person name="Barry K."/>
            <person name="Bills G."/>
            <person name="Bluhm B."/>
            <person name="Cannon C."/>
            <person name="Castanera R."/>
            <person name="Culley D."/>
            <person name="Daum C."/>
            <person name="Ezra D."/>
            <person name="Gonzalez J."/>
            <person name="Henrissat B."/>
            <person name="Kuo A."/>
            <person name="Liang C."/>
            <person name="Lipzen A."/>
            <person name="Lutzoni F."/>
            <person name="Magnuson J."/>
            <person name="Mondo S."/>
            <person name="Nolan M."/>
            <person name="Ohm R."/>
            <person name="Pangilinan J."/>
            <person name="Park H.-J."/>
            <person name="Ramirez L."/>
            <person name="Alfaro M."/>
            <person name="Sun H."/>
            <person name="Tritt A."/>
            <person name="Yoshinaga Y."/>
            <person name="Zwiers L.-H."/>
            <person name="Turgeon B."/>
            <person name="Goodwin S."/>
            <person name="Spatafora J."/>
            <person name="Crous P."/>
            <person name="Grigoriev I."/>
        </authorList>
    </citation>
    <scope>NUCLEOTIDE SEQUENCE</scope>
    <source>
        <strain evidence="12">CBS 113389</strain>
    </source>
</reference>
<evidence type="ECO:0000313" key="12">
    <source>
        <dbReference type="EMBL" id="KAF2479242.1"/>
    </source>
</evidence>
<dbReference type="GO" id="GO:0052861">
    <property type="term" value="F:endo-1,3(4)-beta-glucanase activity"/>
    <property type="evidence" value="ECO:0007669"/>
    <property type="project" value="InterPro"/>
</dbReference>
<evidence type="ECO:0000256" key="8">
    <source>
        <dbReference type="ARBA" id="ARBA00023326"/>
    </source>
</evidence>
<dbReference type="GO" id="GO:0071555">
    <property type="term" value="P:cell wall organization"/>
    <property type="evidence" value="ECO:0007669"/>
    <property type="project" value="UniProtKB-KW"/>
</dbReference>
<evidence type="ECO:0000256" key="7">
    <source>
        <dbReference type="ARBA" id="ARBA00023316"/>
    </source>
</evidence>
<dbReference type="Pfam" id="PF17652">
    <property type="entry name" value="Glyco_hydro81C"/>
    <property type="match status" value="1"/>
</dbReference>
<evidence type="ECO:0000256" key="4">
    <source>
        <dbReference type="ARBA" id="ARBA00022801"/>
    </source>
</evidence>
<evidence type="ECO:0000259" key="11">
    <source>
        <dbReference type="Pfam" id="PF17652"/>
    </source>
</evidence>
<dbReference type="EMBL" id="MU001642">
    <property type="protein sequence ID" value="KAF2479242.1"/>
    <property type="molecule type" value="Genomic_DNA"/>
</dbReference>
<evidence type="ECO:0000256" key="2">
    <source>
        <dbReference type="ARBA" id="ARBA00010730"/>
    </source>
</evidence>
<keyword evidence="8" id="KW-0624">Polysaccharide degradation</keyword>
<dbReference type="OrthoDB" id="4473401at2759"/>
<protein>
    <recommendedName>
        <fullName evidence="3">glucan endo-1,3-beta-D-glucosidase</fullName>
        <ecNumber evidence="3">3.2.1.39</ecNumber>
    </recommendedName>
</protein>
<dbReference type="FunFam" id="2.70.98.30:FF:000006">
    <property type="entry name" value="Endo-1,3-beta-glucanase Engl1"/>
    <property type="match status" value="1"/>
</dbReference>
<sequence length="942" mass="100041">MPLIALPKNPSLPQDSIHRRFRGPPTFKSVDGVNYAISIPTSSTTNPYVASVMPVWELPDGQVEAFPSWINPNTLNSVNAATLPTTTIQSTSTSTFLVTVFVTGSQPGWPLTNAAASNTPVAPSSASPAVPASQATTQTFATSVPQESLSSLTTSAVQNVTAAPPADTTGSIQTTLERSGNPSSQPFATKPVSSTGTLSLVDTSTLGSIGPTASANITGLQVNDIFQPIATNAPPPQISSRSDHPVPRLGIVPQQQKLETNKFYGNFYLGDQSAGTWTHPYSIAWSKGAGETNSWGMAVSHTERDQLATAPATSVDAGEWAYFVNPVGIQSLVLSATELGNGTTLTTDTLEAFSVNVNLIADGDPSPTITFPLVQGMAFVTGVYNDATPLLQSGLGIQSVTYTGSVLNGTTFKYTALLANGFTWLIYVTPSSSGYQENSFTLISPVAIQGASGFSGFIQVAKLPANTSDAEAVYDGSAGAYATAVNISGSVEDTTGTFSLSWTKAGTTSQPLLIFALPHHISSFASDTSAGVTDVQLVTATKGYSTAVCGDRWTLLEPDLPITMSFAPWSPSLGSVDTLPAAAITAINQAGAVELAEDIAQQTNTGSMYYDGKALAKFAAIVYVLHELADNDTLALTGLVELQTAFELHVNNNQTYPLVYDTCRGGAVSISTYLNGNSGDDFGNTYYNDHHFHYGYFLYAAAVVGYINPSWLQEGTNKAWVDMLARDYANSITDDSYFPFSRMFDWYNGHSWAEGLFESADGKNEESSSEDTMASYGVKMWGFVAGDTNMEARGNLMLAIQARSLSDYFLYLDTNAVEPAQFTGNKVSGILFENKIDHTTYFGNEVAYIEGIHMLPLMPMSTLIRSPTFVQQEWTAYELGAVAPTLQSGWRGILMANLAIVDAGASWEFFSNATGEFGLGLLDGGASWTWYLAWSAALGGLG</sequence>
<evidence type="ECO:0000256" key="6">
    <source>
        <dbReference type="ARBA" id="ARBA00023295"/>
    </source>
</evidence>
<feature type="domain" description="Glycosyl hydrolase family 81 C-terminal" evidence="11">
    <location>
        <begin position="581"/>
        <end position="932"/>
    </location>
</feature>
<dbReference type="RefSeq" id="XP_033585812.1">
    <property type="nucleotide sequence ID" value="XM_033738168.1"/>
</dbReference>
<organism evidence="12 13">
    <name type="scientific">Neohortaea acidophila</name>
    <dbReference type="NCBI Taxonomy" id="245834"/>
    <lineage>
        <taxon>Eukaryota</taxon>
        <taxon>Fungi</taxon>
        <taxon>Dikarya</taxon>
        <taxon>Ascomycota</taxon>
        <taxon>Pezizomycotina</taxon>
        <taxon>Dothideomycetes</taxon>
        <taxon>Dothideomycetidae</taxon>
        <taxon>Mycosphaerellales</taxon>
        <taxon>Teratosphaeriaceae</taxon>
        <taxon>Neohortaea</taxon>
    </lineage>
</organism>
<dbReference type="GeneID" id="54479170"/>
<dbReference type="PANTHER" id="PTHR31983">
    <property type="entry name" value="ENDO-1,3(4)-BETA-GLUCANASE 1"/>
    <property type="match status" value="1"/>
</dbReference>
<dbReference type="PANTHER" id="PTHR31983:SF0">
    <property type="entry name" value="GLUCAN ENDO-1,3-BETA-D-GLUCOSIDASE 2"/>
    <property type="match status" value="1"/>
</dbReference>
<dbReference type="PROSITE" id="PS52008">
    <property type="entry name" value="GH81"/>
    <property type="match status" value="1"/>
</dbReference>
<evidence type="ECO:0000256" key="5">
    <source>
        <dbReference type="ARBA" id="ARBA00023277"/>
    </source>
</evidence>
<dbReference type="Gene3D" id="1.10.287.1170">
    <property type="entry name" value="glycoside hydrolase family 81 endo-[beta] glucanase"/>
    <property type="match status" value="1"/>
</dbReference>
<feature type="region of interest" description="Disordered" evidence="9">
    <location>
        <begin position="161"/>
        <end position="195"/>
    </location>
</feature>
<name>A0A6A6PGX7_9PEZI</name>
<feature type="compositionally biased region" description="Polar residues" evidence="9">
    <location>
        <begin position="168"/>
        <end position="195"/>
    </location>
</feature>
<keyword evidence="13" id="KW-1185">Reference proteome</keyword>
<gene>
    <name evidence="12" type="ORF">BDY17DRAFT_349543</name>
</gene>
<evidence type="ECO:0000256" key="1">
    <source>
        <dbReference type="ARBA" id="ARBA00000382"/>
    </source>
</evidence>
<dbReference type="InterPro" id="IPR005200">
    <property type="entry name" value="Endo-beta-glucanase"/>
</dbReference>
<keyword evidence="5" id="KW-0119">Carbohydrate metabolism</keyword>
<keyword evidence="4 12" id="KW-0378">Hydrolase</keyword>
<dbReference type="GO" id="GO:0042973">
    <property type="term" value="F:glucan endo-1,3-beta-D-glucosidase activity"/>
    <property type="evidence" value="ECO:0007669"/>
    <property type="project" value="UniProtKB-EC"/>
</dbReference>
<dbReference type="InterPro" id="IPR040720">
    <property type="entry name" value="GH81_C"/>
</dbReference>
<comment type="catalytic activity">
    <reaction evidence="1">
        <text>Hydrolysis of (1-&gt;3)-beta-D-glucosidic linkages in (1-&gt;3)-beta-D-glucans.</text>
        <dbReference type="EC" id="3.2.1.39"/>
    </reaction>
</comment>
<dbReference type="Pfam" id="PF03639">
    <property type="entry name" value="Glyco_hydro_81"/>
    <property type="match status" value="1"/>
</dbReference>
<evidence type="ECO:0000259" key="10">
    <source>
        <dbReference type="Pfam" id="PF03639"/>
    </source>
</evidence>
<dbReference type="Proteomes" id="UP000799767">
    <property type="component" value="Unassembled WGS sequence"/>
</dbReference>
<dbReference type="InterPro" id="IPR040451">
    <property type="entry name" value="GH81_N"/>
</dbReference>
<proteinExistence type="inferred from homology"/>
<feature type="domain" description="Glycosyl hydrolase family 81 N-terminal" evidence="10">
    <location>
        <begin position="244"/>
        <end position="571"/>
    </location>
</feature>
<dbReference type="AlphaFoldDB" id="A0A6A6PGX7"/>
<evidence type="ECO:0000256" key="3">
    <source>
        <dbReference type="ARBA" id="ARBA00012780"/>
    </source>
</evidence>
<keyword evidence="6" id="KW-0326">Glycosidase</keyword>
<dbReference type="GO" id="GO:0009986">
    <property type="term" value="C:cell surface"/>
    <property type="evidence" value="ECO:0007669"/>
    <property type="project" value="TreeGrafter"/>
</dbReference>
<dbReference type="EC" id="3.2.1.39" evidence="3"/>